<keyword evidence="1" id="KW-0812">Transmembrane</keyword>
<gene>
    <name evidence="2" type="ORF">B0A48_03048</name>
</gene>
<comment type="caution">
    <text evidence="2">The sequence shown here is derived from an EMBL/GenBank/DDBJ whole genome shotgun (WGS) entry which is preliminary data.</text>
</comment>
<dbReference type="EMBL" id="NAJO01000005">
    <property type="protein sequence ID" value="OQO12406.1"/>
    <property type="molecule type" value="Genomic_DNA"/>
</dbReference>
<feature type="transmembrane region" description="Helical" evidence="1">
    <location>
        <begin position="90"/>
        <end position="111"/>
    </location>
</feature>
<reference evidence="3" key="1">
    <citation type="submission" date="2017-03" db="EMBL/GenBank/DDBJ databases">
        <title>Genomes of endolithic fungi from Antarctica.</title>
        <authorList>
            <person name="Coleine C."/>
            <person name="Masonjones S."/>
            <person name="Stajich J.E."/>
        </authorList>
    </citation>
    <scope>NUCLEOTIDE SEQUENCE [LARGE SCALE GENOMIC DNA]</scope>
    <source>
        <strain evidence="3">CCFEE 5527</strain>
    </source>
</reference>
<dbReference type="AlphaFoldDB" id="A0A1V8TM16"/>
<dbReference type="Proteomes" id="UP000192596">
    <property type="component" value="Unassembled WGS sequence"/>
</dbReference>
<accession>A0A1V8TM16</accession>
<keyword evidence="1" id="KW-0472">Membrane</keyword>
<evidence type="ECO:0000313" key="2">
    <source>
        <dbReference type="EMBL" id="OQO12406.1"/>
    </source>
</evidence>
<dbReference type="InParanoid" id="A0A1V8TM16"/>
<keyword evidence="1" id="KW-1133">Transmembrane helix</keyword>
<feature type="transmembrane region" description="Helical" evidence="1">
    <location>
        <begin position="162"/>
        <end position="183"/>
    </location>
</feature>
<evidence type="ECO:0000256" key="1">
    <source>
        <dbReference type="SAM" id="Phobius"/>
    </source>
</evidence>
<keyword evidence="3" id="KW-1185">Reference proteome</keyword>
<name>A0A1V8TM16_9PEZI</name>
<sequence>MARSRSSRSVSRTRIIVRQSYYWPDQQLNFWLLVMLATGGVLVGVFASFVTVQNALGLGIPWIIPFGIAVGGLTVIFILIMLALISQRRLLPGVVILGSFILLVLYVTGLIETAIQLFGPQGNVNGNCTRYILTSNHPTGLSINTLAWLEQQTICQAWQAAFAFWIIGAVFLVWMIILGSIVARGGTGDR</sequence>
<dbReference type="OrthoDB" id="3930290at2759"/>
<dbReference type="STRING" id="1507870.A0A1V8TM16"/>
<evidence type="ECO:0008006" key="4">
    <source>
        <dbReference type="Google" id="ProtNLM"/>
    </source>
</evidence>
<feature type="transmembrane region" description="Helical" evidence="1">
    <location>
        <begin position="62"/>
        <end position="83"/>
    </location>
</feature>
<evidence type="ECO:0000313" key="3">
    <source>
        <dbReference type="Proteomes" id="UP000192596"/>
    </source>
</evidence>
<feature type="transmembrane region" description="Helical" evidence="1">
    <location>
        <begin position="28"/>
        <end position="50"/>
    </location>
</feature>
<organism evidence="2 3">
    <name type="scientific">Cryoendolithus antarcticus</name>
    <dbReference type="NCBI Taxonomy" id="1507870"/>
    <lineage>
        <taxon>Eukaryota</taxon>
        <taxon>Fungi</taxon>
        <taxon>Dikarya</taxon>
        <taxon>Ascomycota</taxon>
        <taxon>Pezizomycotina</taxon>
        <taxon>Dothideomycetes</taxon>
        <taxon>Dothideomycetidae</taxon>
        <taxon>Cladosporiales</taxon>
        <taxon>Cladosporiaceae</taxon>
        <taxon>Cryoendolithus</taxon>
    </lineage>
</organism>
<protein>
    <recommendedName>
        <fullName evidence="4">MARVEL domain-containing protein</fullName>
    </recommendedName>
</protein>
<proteinExistence type="predicted"/>